<proteinExistence type="predicted"/>
<name>A0A858U7G0_9MOLU</name>
<reference evidence="2 3" key="1">
    <citation type="submission" date="2020-04" db="EMBL/GenBank/DDBJ databases">
        <title>Novel Mycoplasma species detected in Phocoena phocoena (harbor porpoise) from the USA.</title>
        <authorList>
            <person name="Volokhov D.V."/>
        </authorList>
    </citation>
    <scope>NUCLEOTIDE SEQUENCE [LARGE SCALE GENOMIC DNA]</scope>
    <source>
        <strain evidence="2 3">Phocoena C-264-GEN</strain>
    </source>
</reference>
<dbReference type="GO" id="GO:0001522">
    <property type="term" value="P:pseudouridine synthesis"/>
    <property type="evidence" value="ECO:0007669"/>
    <property type="project" value="InterPro"/>
</dbReference>
<gene>
    <name evidence="1" type="ORF">HGG69_02555</name>
    <name evidence="2" type="ORF">HGG69_02585</name>
</gene>
<dbReference type="GO" id="GO:0003723">
    <property type="term" value="F:RNA binding"/>
    <property type="evidence" value="ECO:0007669"/>
    <property type="project" value="InterPro"/>
</dbReference>
<sequence>MIKTMALLNFFSYVSKGTYIRSILHDLANLLNTDAVMCELFKYNFAKKPKTNN</sequence>
<keyword evidence="3" id="KW-1185">Reference proteome</keyword>
<dbReference type="GO" id="GO:0006396">
    <property type="term" value="P:RNA processing"/>
    <property type="evidence" value="ECO:0007669"/>
    <property type="project" value="UniProtKB-ARBA"/>
</dbReference>
<protein>
    <recommendedName>
        <fullName evidence="4">tRNA pseudouridine synthase B</fullName>
    </recommendedName>
</protein>
<dbReference type="Proteomes" id="UP000501060">
    <property type="component" value="Chromosome"/>
</dbReference>
<dbReference type="EMBL" id="CP051481">
    <property type="protein sequence ID" value="QJG66717.1"/>
    <property type="molecule type" value="Genomic_DNA"/>
</dbReference>
<dbReference type="InterPro" id="IPR020103">
    <property type="entry name" value="PsdUridine_synth_cat_dom_sf"/>
</dbReference>
<dbReference type="AlphaFoldDB" id="A0A858U7G0"/>
<dbReference type="KEGG" id="mphe:HGG69_02585"/>
<dbReference type="GO" id="GO:0140098">
    <property type="term" value="F:catalytic activity, acting on RNA"/>
    <property type="evidence" value="ECO:0007669"/>
    <property type="project" value="UniProtKB-ARBA"/>
</dbReference>
<dbReference type="EMBL" id="CP051481">
    <property type="protein sequence ID" value="QJG66718.1"/>
    <property type="molecule type" value="Genomic_DNA"/>
</dbReference>
<evidence type="ECO:0008006" key="4">
    <source>
        <dbReference type="Google" id="ProtNLM"/>
    </source>
</evidence>
<evidence type="ECO:0000313" key="2">
    <source>
        <dbReference type="EMBL" id="QJG66718.1"/>
    </source>
</evidence>
<dbReference type="GO" id="GO:0009982">
    <property type="term" value="F:pseudouridine synthase activity"/>
    <property type="evidence" value="ECO:0007669"/>
    <property type="project" value="InterPro"/>
</dbReference>
<dbReference type="Gene3D" id="3.30.70.3190">
    <property type="match status" value="1"/>
</dbReference>
<organism evidence="2 3">
    <name type="scientific">Mycoplasma phocoenae</name>
    <dbReference type="NCBI Taxonomy" id="754517"/>
    <lineage>
        <taxon>Bacteria</taxon>
        <taxon>Bacillati</taxon>
        <taxon>Mycoplasmatota</taxon>
        <taxon>Mollicutes</taxon>
        <taxon>Mycoplasmataceae</taxon>
        <taxon>Mycoplasma</taxon>
    </lineage>
</organism>
<evidence type="ECO:0000313" key="3">
    <source>
        <dbReference type="Proteomes" id="UP000501060"/>
    </source>
</evidence>
<dbReference type="SUPFAM" id="SSF55120">
    <property type="entry name" value="Pseudouridine synthase"/>
    <property type="match status" value="1"/>
</dbReference>
<accession>A0A858U7G0</accession>
<dbReference type="RefSeq" id="WP_169604769.1">
    <property type="nucleotide sequence ID" value="NZ_CP051481.1"/>
</dbReference>
<evidence type="ECO:0000313" key="1">
    <source>
        <dbReference type="EMBL" id="QJG66717.1"/>
    </source>
</evidence>
<dbReference type="KEGG" id="mphe:HGG69_02555"/>